<dbReference type="InterPro" id="IPR005644">
    <property type="entry name" value="NolW-like"/>
</dbReference>
<evidence type="ECO:0000256" key="5">
    <source>
        <dbReference type="ARBA" id="ARBA00022729"/>
    </source>
</evidence>
<dbReference type="PANTHER" id="PTHR30332:SF25">
    <property type="entry name" value="SECRETIN XPSD"/>
    <property type="match status" value="1"/>
</dbReference>
<keyword evidence="7" id="KW-0472">Membrane</keyword>
<dbReference type="STRING" id="366602.Caul_2098"/>
<comment type="subcellular location">
    <subcellularLocation>
        <location evidence="1 9">Cell outer membrane</location>
    </subcellularLocation>
</comment>
<evidence type="ECO:0000256" key="9">
    <source>
        <dbReference type="RuleBase" id="RU004004"/>
    </source>
</evidence>
<feature type="domain" description="Type II/III secretion system secretin-like" evidence="12">
    <location>
        <begin position="491"/>
        <end position="653"/>
    </location>
</feature>
<dbReference type="OrthoDB" id="9775455at2"/>
<feature type="domain" description="NolW-like" evidence="13">
    <location>
        <begin position="313"/>
        <end position="427"/>
    </location>
</feature>
<keyword evidence="3 9" id="KW-0813">Transport</keyword>
<evidence type="ECO:0000256" key="1">
    <source>
        <dbReference type="ARBA" id="ARBA00004442"/>
    </source>
</evidence>
<evidence type="ECO:0000256" key="8">
    <source>
        <dbReference type="ARBA" id="ARBA00023237"/>
    </source>
</evidence>
<gene>
    <name evidence="14" type="ordered locus">Caul_2098</name>
</gene>
<evidence type="ECO:0000256" key="11">
    <source>
        <dbReference type="SAM" id="SignalP"/>
    </source>
</evidence>
<dbReference type="KEGG" id="cak:Caul_2098"/>
<dbReference type="PROSITE" id="PS51318">
    <property type="entry name" value="TAT"/>
    <property type="match status" value="1"/>
</dbReference>
<feature type="chain" id="PRO_5002756100" evidence="11">
    <location>
        <begin position="27"/>
        <end position="681"/>
    </location>
</feature>
<dbReference type="Pfam" id="PF00263">
    <property type="entry name" value="Secretin"/>
    <property type="match status" value="1"/>
</dbReference>
<dbReference type="GO" id="GO:0015628">
    <property type="term" value="P:protein secretion by the type II secretion system"/>
    <property type="evidence" value="ECO:0007669"/>
    <property type="project" value="InterPro"/>
</dbReference>
<comment type="similarity">
    <text evidence="2">Belongs to the bacterial secretin family. GSP D subfamily.</text>
</comment>
<dbReference type="PRINTS" id="PR01032">
    <property type="entry name" value="PHAGEIV"/>
</dbReference>
<name>B0T7N8_CAUSK</name>
<dbReference type="PANTHER" id="PTHR30332">
    <property type="entry name" value="PROBABLE GENERAL SECRETION PATHWAY PROTEIN D"/>
    <property type="match status" value="1"/>
</dbReference>
<dbReference type="InterPro" id="IPR004846">
    <property type="entry name" value="T2SS/T3SS_dom"/>
</dbReference>
<dbReference type="Gene3D" id="3.30.1370.120">
    <property type="match status" value="2"/>
</dbReference>
<keyword evidence="4" id="KW-0812">Transmembrane</keyword>
<reference evidence="14" key="1">
    <citation type="submission" date="2008-01" db="EMBL/GenBank/DDBJ databases">
        <title>Complete sequence of chromosome of Caulobacter sp. K31.</title>
        <authorList>
            <consortium name="US DOE Joint Genome Institute"/>
            <person name="Copeland A."/>
            <person name="Lucas S."/>
            <person name="Lapidus A."/>
            <person name="Barry K."/>
            <person name="Glavina del Rio T."/>
            <person name="Dalin E."/>
            <person name="Tice H."/>
            <person name="Pitluck S."/>
            <person name="Bruce D."/>
            <person name="Goodwin L."/>
            <person name="Thompson L.S."/>
            <person name="Brettin T."/>
            <person name="Detter J.C."/>
            <person name="Han C."/>
            <person name="Schmutz J."/>
            <person name="Larimer F."/>
            <person name="Land M."/>
            <person name="Hauser L."/>
            <person name="Kyrpides N."/>
            <person name="Kim E."/>
            <person name="Stephens C."/>
            <person name="Richardson P."/>
        </authorList>
    </citation>
    <scope>NUCLEOTIDE SEQUENCE [LARGE SCALE GENOMIC DNA]</scope>
    <source>
        <strain evidence="14">K31</strain>
    </source>
</reference>
<dbReference type="NCBIfam" id="TIGR02517">
    <property type="entry name" value="type_II_gspD"/>
    <property type="match status" value="1"/>
</dbReference>
<dbReference type="InterPro" id="IPR001775">
    <property type="entry name" value="GspD/PilQ"/>
</dbReference>
<evidence type="ECO:0000259" key="13">
    <source>
        <dbReference type="Pfam" id="PF03958"/>
    </source>
</evidence>
<evidence type="ECO:0000256" key="7">
    <source>
        <dbReference type="ARBA" id="ARBA00023136"/>
    </source>
</evidence>
<dbReference type="GO" id="GO:0009279">
    <property type="term" value="C:cell outer membrane"/>
    <property type="evidence" value="ECO:0007669"/>
    <property type="project" value="UniProtKB-SubCell"/>
</dbReference>
<organism evidence="14">
    <name type="scientific">Caulobacter sp. (strain K31)</name>
    <dbReference type="NCBI Taxonomy" id="366602"/>
    <lineage>
        <taxon>Bacteria</taxon>
        <taxon>Pseudomonadati</taxon>
        <taxon>Pseudomonadota</taxon>
        <taxon>Alphaproteobacteria</taxon>
        <taxon>Caulobacterales</taxon>
        <taxon>Caulobacteraceae</taxon>
        <taxon>Caulobacter</taxon>
    </lineage>
</organism>
<evidence type="ECO:0000256" key="10">
    <source>
        <dbReference type="SAM" id="MobiDB-lite"/>
    </source>
</evidence>
<dbReference type="PRINTS" id="PR00811">
    <property type="entry name" value="BCTERIALGSPD"/>
</dbReference>
<sequence length="681" mass="70986" precursor="true">MIRISRRVLFTLSGAVVVLTGCATPAAPVRAPAPARAPSPVPAPVVEAAPGAGTRATILPGTQAYPAAAARTAAPSSGPVALNFPGVGVREFAQAVLGDILHLPYAVSAAASGTVTLVTPRPIARADVLPAVEEALRNVGLALVSRDGVQTIMTLGDARAQGLTVGADQPGFGSETVALRFAGPQALKTLLDPIVPGVITSADPATNTLVLSGSAGQRRAVRDLVQQFDVDWLKGMSFGLYVPKHTDARLIAPELDKLINAPGSPMAGRVRLVAMEKLNGIVAISSQPQYLEDVNRWIEVLDREGQSTERRLFVYRVQNGRASDLSRVLASAFGRGGGSSAAAPGGNRPALDRLGVEAAASPLLAPSNGQTLPGQSPAPAAPDMAGGPADGLTFTSDETNNAVVAYATPREYALIEDALRKLDVVPLQVVIEAVVTEVSLNDALRYGSQWFIRSGDDRAILSRGKTADPASTFPGFTYLLNRSSIAATLDALSSVTHVEVLSAPNLMVLNNQTASLEVGDQVPVSTGSALNSSSVISSIEYRDTGVLLKITPRVNSGGLVLLDIAQEVSDVSPTLSSTIDSPTISVRKIATSIAVQDGQTVALGGLIRDNNKRLRNGVPFLSAVPVLGALAGSRDNSRERTELLVLLTPRVLRNSGDIQAVTDELREKIRSISPQPARFLP</sequence>
<dbReference type="EMBL" id="CP000927">
    <property type="protein sequence ID" value="ABZ71226.1"/>
    <property type="molecule type" value="Genomic_DNA"/>
</dbReference>
<dbReference type="GO" id="GO:0015627">
    <property type="term" value="C:type II protein secretion system complex"/>
    <property type="evidence" value="ECO:0007669"/>
    <property type="project" value="InterPro"/>
</dbReference>
<evidence type="ECO:0000259" key="12">
    <source>
        <dbReference type="Pfam" id="PF00263"/>
    </source>
</evidence>
<proteinExistence type="inferred from homology"/>
<evidence type="ECO:0000313" key="14">
    <source>
        <dbReference type="EMBL" id="ABZ71226.1"/>
    </source>
</evidence>
<dbReference type="HOGENOM" id="CLU_006756_1_2_5"/>
<evidence type="ECO:0000256" key="6">
    <source>
        <dbReference type="ARBA" id="ARBA00022927"/>
    </source>
</evidence>
<keyword evidence="5 11" id="KW-0732">Signal</keyword>
<dbReference type="InterPro" id="IPR050810">
    <property type="entry name" value="Bact_Secretion_Sys_Channel"/>
</dbReference>
<evidence type="ECO:0000256" key="2">
    <source>
        <dbReference type="ARBA" id="ARBA00006980"/>
    </source>
</evidence>
<feature type="region of interest" description="Disordered" evidence="10">
    <location>
        <begin position="365"/>
        <end position="393"/>
    </location>
</feature>
<dbReference type="Pfam" id="PF03958">
    <property type="entry name" value="Secretin_N"/>
    <property type="match status" value="2"/>
</dbReference>
<evidence type="ECO:0000256" key="4">
    <source>
        <dbReference type="ARBA" id="ARBA00022452"/>
    </source>
</evidence>
<protein>
    <submittedName>
        <fullName evidence="14">General secretion pathway protein D</fullName>
    </submittedName>
</protein>
<dbReference type="AlphaFoldDB" id="B0T7N8"/>
<accession>B0T7N8</accession>
<dbReference type="Gene3D" id="3.55.50.30">
    <property type="match status" value="1"/>
</dbReference>
<dbReference type="InterPro" id="IPR038591">
    <property type="entry name" value="NolW-like_sf"/>
</dbReference>
<dbReference type="eggNOG" id="COG1450">
    <property type="taxonomic scope" value="Bacteria"/>
</dbReference>
<dbReference type="InterPro" id="IPR006311">
    <property type="entry name" value="TAT_signal"/>
</dbReference>
<dbReference type="InterPro" id="IPR013356">
    <property type="entry name" value="T2SS_GspD"/>
</dbReference>
<keyword evidence="6" id="KW-0653">Protein transport</keyword>
<keyword evidence="4" id="KW-1134">Transmembrane beta strand</keyword>
<dbReference type="PROSITE" id="PS51257">
    <property type="entry name" value="PROKAR_LIPOPROTEIN"/>
    <property type="match status" value="1"/>
</dbReference>
<feature type="signal peptide" evidence="11">
    <location>
        <begin position="1"/>
        <end position="26"/>
    </location>
</feature>
<feature type="domain" description="NolW-like" evidence="13">
    <location>
        <begin position="175"/>
        <end position="232"/>
    </location>
</feature>
<feature type="compositionally biased region" description="Low complexity" evidence="10">
    <location>
        <begin position="377"/>
        <end position="391"/>
    </location>
</feature>
<keyword evidence="8" id="KW-0998">Cell outer membrane</keyword>
<evidence type="ECO:0000256" key="3">
    <source>
        <dbReference type="ARBA" id="ARBA00022448"/>
    </source>
</evidence>